<feature type="compositionally biased region" description="Polar residues" evidence="1">
    <location>
        <begin position="192"/>
        <end position="207"/>
    </location>
</feature>
<dbReference type="Gene3D" id="1.10.720.30">
    <property type="entry name" value="SAP domain"/>
    <property type="match status" value="1"/>
</dbReference>
<organism evidence="3 4">
    <name type="scientific">Phialemonium thermophilum</name>
    <dbReference type="NCBI Taxonomy" id="223376"/>
    <lineage>
        <taxon>Eukaryota</taxon>
        <taxon>Fungi</taxon>
        <taxon>Dikarya</taxon>
        <taxon>Ascomycota</taxon>
        <taxon>Pezizomycotina</taxon>
        <taxon>Sordariomycetes</taxon>
        <taxon>Sordariomycetidae</taxon>
        <taxon>Cephalothecales</taxon>
        <taxon>Cephalothecaceae</taxon>
        <taxon>Phialemonium</taxon>
    </lineage>
</organism>
<feature type="compositionally biased region" description="Gly residues" evidence="1">
    <location>
        <begin position="584"/>
        <end position="594"/>
    </location>
</feature>
<name>A0ABR3XQH3_9PEZI</name>
<dbReference type="SMART" id="SM00513">
    <property type="entry name" value="SAP"/>
    <property type="match status" value="1"/>
</dbReference>
<dbReference type="Proteomes" id="UP001586593">
    <property type="component" value="Unassembled WGS sequence"/>
</dbReference>
<feature type="region of interest" description="Disordered" evidence="1">
    <location>
        <begin position="41"/>
        <end position="287"/>
    </location>
</feature>
<accession>A0ABR3XQH3</accession>
<comment type="caution">
    <text evidence="3">The sequence shown here is derived from an EMBL/GenBank/DDBJ whole genome shotgun (WGS) entry which is preliminary data.</text>
</comment>
<feature type="compositionally biased region" description="Basic and acidic residues" evidence="1">
    <location>
        <begin position="118"/>
        <end position="140"/>
    </location>
</feature>
<feature type="compositionally biased region" description="Basic and acidic residues" evidence="1">
    <location>
        <begin position="251"/>
        <end position="271"/>
    </location>
</feature>
<dbReference type="InterPro" id="IPR034257">
    <property type="entry name" value="Acinus_RRM"/>
</dbReference>
<dbReference type="PROSITE" id="PS50800">
    <property type="entry name" value="SAP"/>
    <property type="match status" value="1"/>
</dbReference>
<dbReference type="InterPro" id="IPR035979">
    <property type="entry name" value="RBD_domain_sf"/>
</dbReference>
<dbReference type="EMBL" id="JAZHXJ010000060">
    <property type="protein sequence ID" value="KAL1877858.1"/>
    <property type="molecule type" value="Genomic_DNA"/>
</dbReference>
<evidence type="ECO:0000313" key="3">
    <source>
        <dbReference type="EMBL" id="KAL1877858.1"/>
    </source>
</evidence>
<dbReference type="InterPro" id="IPR036361">
    <property type="entry name" value="SAP_dom_sf"/>
</dbReference>
<gene>
    <name evidence="3" type="ORF">VTK73DRAFT_8385</name>
</gene>
<dbReference type="PANTHER" id="PTHR47031">
    <property type="entry name" value="SAP DNA-BINDING DOMAIN-CONTAINING PROTEIN"/>
    <property type="match status" value="1"/>
</dbReference>
<dbReference type="SUPFAM" id="SSF54928">
    <property type="entry name" value="RNA-binding domain, RBD"/>
    <property type="match status" value="1"/>
</dbReference>
<evidence type="ECO:0000256" key="1">
    <source>
        <dbReference type="SAM" id="MobiDB-lite"/>
    </source>
</evidence>
<dbReference type="Pfam" id="PF02037">
    <property type="entry name" value="SAP"/>
    <property type="match status" value="1"/>
</dbReference>
<keyword evidence="4" id="KW-1185">Reference proteome</keyword>
<dbReference type="CDD" id="cd12432">
    <property type="entry name" value="RRM_ACINU"/>
    <property type="match status" value="1"/>
</dbReference>
<sequence>MATDWSKLTVVDLRAELKRRGLPQYGKKADLVERLAGADEATGVAEEANAVPEESGPAEIDAPVSTSDTARETEVDAPQTPLQSPDREKKSVPASPGSPAPALPASEATPSVPLPSLEETKAPHQTSPKHETPEEERGRSVDTPAVSDFEGDAQSRKRRSRTPPPPVEEEPRKRMRYESDKTVPNGPDFSGAATNMAHNESTPSSLEQVEPDKQLSHADTDEMHHRDTHQAESRDGEGTVINNETRSSDVQQRDVRDEPISESRDFDRVWTTEEGPASPATRGERPVAPAIHAATSALYIKNFMRPLRSQMVQDYLVDLATPPGQSRDYDVIVDFYLDQIRTHAFVNFRNVSAASRVRSALHDQVWPDEKNRKALWVDFIPPEKVREWSERERGDSDGRGNLNRWVVVYEPDSEGNMVASLEGLDADSARQTIQPPPGPRANPVIPTGPSRAYVGVEGAPLGPRASGGRPGGRFATHRAPPVENVGEGWQATKAKPSIIYRAAPEELVRRRIENMRSFYSTDRHRDMGREDEINRYTFEDGDSFVDRGKEVFIGIRPPHRERERWRRRGPSGGGPPPRSDRYFGGSGGGGGGGSSSSRRSDFPPRSRLDGAPLPTYNGDRWGRGGYRSYRP</sequence>
<evidence type="ECO:0000259" key="2">
    <source>
        <dbReference type="PROSITE" id="PS50800"/>
    </source>
</evidence>
<feature type="compositionally biased region" description="Basic and acidic residues" evidence="1">
    <location>
        <begin position="210"/>
        <end position="237"/>
    </location>
</feature>
<dbReference type="PANTHER" id="PTHR47031:SF3">
    <property type="entry name" value="SAP DOMAIN-CONTAINING PROTEIN"/>
    <property type="match status" value="1"/>
</dbReference>
<feature type="compositionally biased region" description="Basic and acidic residues" evidence="1">
    <location>
        <begin position="169"/>
        <end position="181"/>
    </location>
</feature>
<feature type="compositionally biased region" description="Polar residues" evidence="1">
    <location>
        <begin position="240"/>
        <end position="250"/>
    </location>
</feature>
<dbReference type="SUPFAM" id="SSF68906">
    <property type="entry name" value="SAP domain"/>
    <property type="match status" value="1"/>
</dbReference>
<evidence type="ECO:0000313" key="4">
    <source>
        <dbReference type="Proteomes" id="UP001586593"/>
    </source>
</evidence>
<feature type="domain" description="SAP" evidence="2">
    <location>
        <begin position="5"/>
        <end position="39"/>
    </location>
</feature>
<dbReference type="InterPro" id="IPR003034">
    <property type="entry name" value="SAP_dom"/>
</dbReference>
<protein>
    <recommendedName>
        <fullName evidence="2">SAP domain-containing protein</fullName>
    </recommendedName>
</protein>
<reference evidence="3 4" key="1">
    <citation type="journal article" date="2024" name="Commun. Biol.">
        <title>Comparative genomic analysis of thermophilic fungi reveals convergent evolutionary adaptations and gene losses.</title>
        <authorList>
            <person name="Steindorff A.S."/>
            <person name="Aguilar-Pontes M.V."/>
            <person name="Robinson A.J."/>
            <person name="Andreopoulos B."/>
            <person name="LaButti K."/>
            <person name="Kuo A."/>
            <person name="Mondo S."/>
            <person name="Riley R."/>
            <person name="Otillar R."/>
            <person name="Haridas S."/>
            <person name="Lipzen A."/>
            <person name="Grimwood J."/>
            <person name="Schmutz J."/>
            <person name="Clum A."/>
            <person name="Reid I.D."/>
            <person name="Moisan M.C."/>
            <person name="Butler G."/>
            <person name="Nguyen T.T.M."/>
            <person name="Dewar K."/>
            <person name="Conant G."/>
            <person name="Drula E."/>
            <person name="Henrissat B."/>
            <person name="Hansel C."/>
            <person name="Singer S."/>
            <person name="Hutchinson M.I."/>
            <person name="de Vries R.P."/>
            <person name="Natvig D.O."/>
            <person name="Powell A.J."/>
            <person name="Tsang A."/>
            <person name="Grigoriev I.V."/>
        </authorList>
    </citation>
    <scope>NUCLEOTIDE SEQUENCE [LARGE SCALE GENOMIC DNA]</scope>
    <source>
        <strain evidence="3 4">ATCC 24622</strain>
    </source>
</reference>
<proteinExistence type="predicted"/>
<feature type="compositionally biased region" description="Basic and acidic residues" evidence="1">
    <location>
        <begin position="598"/>
        <end position="608"/>
    </location>
</feature>
<feature type="region of interest" description="Disordered" evidence="1">
    <location>
        <begin position="549"/>
        <end position="631"/>
    </location>
</feature>